<sequence>MNLSTQAGAYPVPFKMQAEIAGTQIINKKIRRHDSSRIFIFSRMMSEHHHKQLIIFSFSL</sequence>
<organism evidence="1 2">
    <name type="scientific">Morganella psychrotolerans</name>
    <dbReference type="NCBI Taxonomy" id="368603"/>
    <lineage>
        <taxon>Bacteria</taxon>
        <taxon>Pseudomonadati</taxon>
        <taxon>Pseudomonadota</taxon>
        <taxon>Gammaproteobacteria</taxon>
        <taxon>Enterobacterales</taxon>
        <taxon>Morganellaceae</taxon>
        <taxon>Morganella</taxon>
    </lineage>
</organism>
<reference evidence="1 2" key="1">
    <citation type="submission" date="2016-06" db="EMBL/GenBank/DDBJ databases">
        <authorList>
            <person name="Kjaerup R.B."/>
            <person name="Dalgaard T.S."/>
            <person name="Juul-Madsen H.R."/>
        </authorList>
    </citation>
    <scope>NUCLEOTIDE SEQUENCE [LARGE SCALE GENOMIC DNA]</scope>
    <source>
        <strain evidence="1 2">GCSL-Mp3</strain>
    </source>
</reference>
<dbReference type="AlphaFoldDB" id="A0A1B8GYZ4"/>
<evidence type="ECO:0000313" key="1">
    <source>
        <dbReference type="EMBL" id="OBU02045.1"/>
    </source>
</evidence>
<dbReference type="EMBL" id="LZEX01000046">
    <property type="protein sequence ID" value="OBU02045.1"/>
    <property type="molecule type" value="Genomic_DNA"/>
</dbReference>
<dbReference type="Proteomes" id="UP000092247">
    <property type="component" value="Unassembled WGS sequence"/>
</dbReference>
<evidence type="ECO:0000313" key="2">
    <source>
        <dbReference type="Proteomes" id="UP000092247"/>
    </source>
</evidence>
<proteinExistence type="predicted"/>
<gene>
    <name evidence="1" type="ORF">AYY17_13575</name>
</gene>
<accession>A0A1B8GYZ4</accession>
<name>A0A1B8GYZ4_9GAMM</name>
<comment type="caution">
    <text evidence="1">The sequence shown here is derived from an EMBL/GenBank/DDBJ whole genome shotgun (WGS) entry which is preliminary data.</text>
</comment>
<protein>
    <submittedName>
        <fullName evidence="1">Uncharacterized protein</fullName>
    </submittedName>
</protein>